<dbReference type="Gene3D" id="3.30.70.100">
    <property type="match status" value="1"/>
</dbReference>
<reference evidence="2 3" key="1">
    <citation type="submission" date="2019-03" db="EMBL/GenBank/DDBJ databases">
        <title>Genomics of glacier-inhabiting Cryobacterium strains.</title>
        <authorList>
            <person name="Liu Q."/>
            <person name="Xin Y.-H."/>
        </authorList>
    </citation>
    <scope>NUCLEOTIDE SEQUENCE [LARGE SCALE GENOMIC DNA]</scope>
    <source>
        <strain evidence="2 3">Hh14</strain>
    </source>
</reference>
<feature type="domain" description="ABM" evidence="1">
    <location>
        <begin position="4"/>
        <end position="71"/>
    </location>
</feature>
<dbReference type="EMBL" id="SOHE01000053">
    <property type="protein sequence ID" value="TFD48925.1"/>
    <property type="molecule type" value="Genomic_DNA"/>
</dbReference>
<sequence length="97" mass="10200">MALTVLLDLRLKADTLAAAPAMLREILSDTRAFDGCLGVDVLVDADDAAHLILLERWASVEADAVYRAWRAGTGASALGSLLASAPQVSKFETASDI</sequence>
<evidence type="ECO:0000313" key="2">
    <source>
        <dbReference type="EMBL" id="TFD48925.1"/>
    </source>
</evidence>
<dbReference type="Proteomes" id="UP000297447">
    <property type="component" value="Unassembled WGS sequence"/>
</dbReference>
<organism evidence="2 3">
    <name type="scientific">Cryobacterium frigoriphilum</name>
    <dbReference type="NCBI Taxonomy" id="1259150"/>
    <lineage>
        <taxon>Bacteria</taxon>
        <taxon>Bacillati</taxon>
        <taxon>Actinomycetota</taxon>
        <taxon>Actinomycetes</taxon>
        <taxon>Micrococcales</taxon>
        <taxon>Microbacteriaceae</taxon>
        <taxon>Cryobacterium</taxon>
    </lineage>
</organism>
<dbReference type="OrthoDB" id="7867302at2"/>
<dbReference type="InterPro" id="IPR011008">
    <property type="entry name" value="Dimeric_a/b-barrel"/>
</dbReference>
<gene>
    <name evidence="2" type="ORF">E3T55_12850</name>
</gene>
<comment type="caution">
    <text evidence="2">The sequence shown here is derived from an EMBL/GenBank/DDBJ whole genome shotgun (WGS) entry which is preliminary data.</text>
</comment>
<dbReference type="InterPro" id="IPR007138">
    <property type="entry name" value="ABM_dom"/>
</dbReference>
<protein>
    <recommendedName>
        <fullName evidence="1">ABM domain-containing protein</fullName>
    </recommendedName>
</protein>
<dbReference type="Pfam" id="PF03992">
    <property type="entry name" value="ABM"/>
    <property type="match status" value="1"/>
</dbReference>
<accession>A0A4R8ZYP8</accession>
<proteinExistence type="predicted"/>
<dbReference type="AlphaFoldDB" id="A0A4R8ZYP8"/>
<dbReference type="RefSeq" id="WP_134519950.1">
    <property type="nucleotide sequence ID" value="NZ_SOHE01000053.1"/>
</dbReference>
<keyword evidence="3" id="KW-1185">Reference proteome</keyword>
<dbReference type="SUPFAM" id="SSF54909">
    <property type="entry name" value="Dimeric alpha+beta barrel"/>
    <property type="match status" value="1"/>
</dbReference>
<name>A0A4R8ZYP8_9MICO</name>
<evidence type="ECO:0000259" key="1">
    <source>
        <dbReference type="Pfam" id="PF03992"/>
    </source>
</evidence>
<evidence type="ECO:0000313" key="3">
    <source>
        <dbReference type="Proteomes" id="UP000297447"/>
    </source>
</evidence>